<dbReference type="PANTHER" id="PTHR31339">
    <property type="entry name" value="PECTIN LYASE-RELATED"/>
    <property type="match status" value="1"/>
</dbReference>
<dbReference type="InterPro" id="IPR051801">
    <property type="entry name" value="GH28_Enzymes"/>
</dbReference>
<evidence type="ECO:0000313" key="6">
    <source>
        <dbReference type="EMBL" id="BDT59511.1"/>
    </source>
</evidence>
<dbReference type="SUPFAM" id="SSF51126">
    <property type="entry name" value="Pectin lyase-like"/>
    <property type="match status" value="1"/>
</dbReference>
<dbReference type="InterPro" id="IPR000743">
    <property type="entry name" value="Glyco_hydro_28"/>
</dbReference>
<keyword evidence="2 4" id="KW-0378">Hydrolase</keyword>
<dbReference type="InterPro" id="IPR012334">
    <property type="entry name" value="Pectin_lyas_fold"/>
</dbReference>
<comment type="similarity">
    <text evidence="1 4">Belongs to the glycosyl hydrolase 28 family.</text>
</comment>
<dbReference type="SMART" id="SM00710">
    <property type="entry name" value="PbH1"/>
    <property type="match status" value="4"/>
</dbReference>
<gene>
    <name evidence="6" type="ORF">MasN3_30050</name>
</gene>
<sequence length="434" mass="47331">MPNRLSTRRALTLSLLSAPLWGCAAPSSGAPGRRSAVTEFGAVADAATVNTAAIQKTIDHLAAQGGGTVVVPSGVFVSGALFLKPKVNLHLEQGAVLRCSLDLRHFPAGRTRIEGHFAPNFNPALINANGCDGLRISGAGTFDGAGRPIWDLFWKLRNAAPDPYNFKNIGIPRARLGLIEASRNVTIEGVTFKDSQFWNLHLYRCQDVTVRNARFVVPDDYHQAPSSDGIDLDSCQQVLVEGCYFSVTDDCIAAKGSKGPFAMQDKDSPPVIGIRVRNCEFRRGHHMLALGSEATLVRDVLIEDCRVTGKVDSLAVFKLRPDTPQHYENIHFRNITVDDSGGQIVTIEPWTQYFDLKGAPPPQSIVRNISLVGIRGRLKAFGTIKPNPGQTTISEVLLKDFDVQLQKDKLETADVTRLRLENVVVNGRRVAAHP</sequence>
<keyword evidence="7" id="KW-1185">Reference proteome</keyword>
<name>A0ABM8C8D5_9BURK</name>
<evidence type="ECO:0000256" key="1">
    <source>
        <dbReference type="ARBA" id="ARBA00008834"/>
    </source>
</evidence>
<evidence type="ECO:0000256" key="3">
    <source>
        <dbReference type="ARBA" id="ARBA00023295"/>
    </source>
</evidence>
<keyword evidence="3 4" id="KW-0326">Glycosidase</keyword>
<accession>A0ABM8C8D5</accession>
<dbReference type="Gene3D" id="2.160.20.10">
    <property type="entry name" value="Single-stranded right-handed beta-helix, Pectin lyase-like"/>
    <property type="match status" value="1"/>
</dbReference>
<protein>
    <recommendedName>
        <fullName evidence="8">Exopolygalacturonase</fullName>
    </recommendedName>
</protein>
<dbReference type="Pfam" id="PF00295">
    <property type="entry name" value="Glyco_hydro_28"/>
    <property type="match status" value="1"/>
</dbReference>
<dbReference type="EMBL" id="AP026966">
    <property type="protein sequence ID" value="BDT59511.1"/>
    <property type="molecule type" value="Genomic_DNA"/>
</dbReference>
<dbReference type="RefSeq" id="WP_281908235.1">
    <property type="nucleotide sequence ID" value="NZ_AP026966.1"/>
</dbReference>
<proteinExistence type="inferred from homology"/>
<dbReference type="PANTHER" id="PTHR31339:SF9">
    <property type="entry name" value="PLASMIN AND FIBRONECTIN-BINDING PROTEIN A"/>
    <property type="match status" value="1"/>
</dbReference>
<evidence type="ECO:0000313" key="7">
    <source>
        <dbReference type="Proteomes" id="UP001163336"/>
    </source>
</evidence>
<dbReference type="InterPro" id="IPR011050">
    <property type="entry name" value="Pectin_lyase_fold/virulence"/>
</dbReference>
<feature type="chain" id="PRO_5045900521" description="Exopolygalacturonase" evidence="5">
    <location>
        <begin position="25"/>
        <end position="434"/>
    </location>
</feature>
<feature type="signal peptide" evidence="5">
    <location>
        <begin position="1"/>
        <end position="24"/>
    </location>
</feature>
<evidence type="ECO:0000256" key="4">
    <source>
        <dbReference type="RuleBase" id="RU361169"/>
    </source>
</evidence>
<keyword evidence="5" id="KW-0732">Signal</keyword>
<organism evidence="6 7">
    <name type="scientific">Massilia varians</name>
    <dbReference type="NCBI Taxonomy" id="457921"/>
    <lineage>
        <taxon>Bacteria</taxon>
        <taxon>Pseudomonadati</taxon>
        <taxon>Pseudomonadota</taxon>
        <taxon>Betaproteobacteria</taxon>
        <taxon>Burkholderiales</taxon>
        <taxon>Oxalobacteraceae</taxon>
        <taxon>Telluria group</taxon>
        <taxon>Massilia</taxon>
    </lineage>
</organism>
<dbReference type="Proteomes" id="UP001163336">
    <property type="component" value="Chromosome"/>
</dbReference>
<evidence type="ECO:0008006" key="8">
    <source>
        <dbReference type="Google" id="ProtNLM"/>
    </source>
</evidence>
<evidence type="ECO:0000256" key="2">
    <source>
        <dbReference type="ARBA" id="ARBA00022801"/>
    </source>
</evidence>
<reference evidence="6" key="1">
    <citation type="submission" date="2022-11" db="EMBL/GenBank/DDBJ databases">
        <title>Isolation and characterization of PLA-degrading bacterium Massilia sp. from Antarctic soil.</title>
        <authorList>
            <person name="Sato K."/>
            <person name="Gomez-Fuentes C."/>
            <person name="Ahmad S.A."/>
            <person name="Zulkharnain A."/>
        </authorList>
    </citation>
    <scope>NUCLEOTIDE SEQUENCE</scope>
    <source>
        <strain evidence="6">N-3</strain>
    </source>
</reference>
<evidence type="ECO:0000256" key="5">
    <source>
        <dbReference type="SAM" id="SignalP"/>
    </source>
</evidence>
<dbReference type="InterPro" id="IPR006626">
    <property type="entry name" value="PbH1"/>
</dbReference>